<dbReference type="InterPro" id="IPR000182">
    <property type="entry name" value="GNAT_dom"/>
</dbReference>
<evidence type="ECO:0000259" key="1">
    <source>
        <dbReference type="Pfam" id="PF13302"/>
    </source>
</evidence>
<reference evidence="2" key="1">
    <citation type="journal article" date="2019" name="Environ. Microbiol.">
        <title>Fungal ecological strategies reflected in gene transcription - a case study of two litter decomposers.</title>
        <authorList>
            <person name="Barbi F."/>
            <person name="Kohler A."/>
            <person name="Barry K."/>
            <person name="Baskaran P."/>
            <person name="Daum C."/>
            <person name="Fauchery L."/>
            <person name="Ihrmark K."/>
            <person name="Kuo A."/>
            <person name="LaButti K."/>
            <person name="Lipzen A."/>
            <person name="Morin E."/>
            <person name="Grigoriev I.V."/>
            <person name="Henrissat B."/>
            <person name="Lindahl B."/>
            <person name="Martin F."/>
        </authorList>
    </citation>
    <scope>NUCLEOTIDE SEQUENCE</scope>
    <source>
        <strain evidence="2">JB14</strain>
    </source>
</reference>
<dbReference type="Proteomes" id="UP000799118">
    <property type="component" value="Unassembled WGS sequence"/>
</dbReference>
<dbReference type="PANTHER" id="PTHR43328:SF1">
    <property type="entry name" value="N-ACETYLTRANSFERASE DOMAIN-CONTAINING PROTEIN"/>
    <property type="match status" value="1"/>
</dbReference>
<sequence length="301" mass="34045">MTSESGSIPTVEYPFSLLVEGIFTIPNPSFRASISAHTPILFDQMTNEPYLPLPAPLGPKFRLTPVREGLKGDVGELTRMMNDPKVVYWMDNHPFPFPSELAEEWIHNEMKLTEEIFAAFAEEGGGEGKWRPAKGSPLKVIRKVIIDSESGSNMAGESQTDSLRDIYVGEVDLRHGHWWSERMTPVKDHWEDWRDKERVWSIGAMLKPSYHNLGIGSSAISTLFYQWGIPHIGCTEVRAGTYVSNVASNRLWEKLGFVHSGLPNGRVVVQKEKLIELGLAEERGEKEEKEEEDQVLLWTLP</sequence>
<proteinExistence type="predicted"/>
<dbReference type="InterPro" id="IPR016181">
    <property type="entry name" value="Acyl_CoA_acyltransferase"/>
</dbReference>
<dbReference type="PANTHER" id="PTHR43328">
    <property type="entry name" value="ACETYLTRANSFERASE-RELATED"/>
    <property type="match status" value="1"/>
</dbReference>
<evidence type="ECO:0000313" key="2">
    <source>
        <dbReference type="EMBL" id="KAE9392786.1"/>
    </source>
</evidence>
<feature type="domain" description="N-acetyltransferase" evidence="1">
    <location>
        <begin position="63"/>
        <end position="258"/>
    </location>
</feature>
<organism evidence="2 3">
    <name type="scientific">Gymnopus androsaceus JB14</name>
    <dbReference type="NCBI Taxonomy" id="1447944"/>
    <lineage>
        <taxon>Eukaryota</taxon>
        <taxon>Fungi</taxon>
        <taxon>Dikarya</taxon>
        <taxon>Basidiomycota</taxon>
        <taxon>Agaricomycotina</taxon>
        <taxon>Agaricomycetes</taxon>
        <taxon>Agaricomycetidae</taxon>
        <taxon>Agaricales</taxon>
        <taxon>Marasmiineae</taxon>
        <taxon>Omphalotaceae</taxon>
        <taxon>Gymnopus</taxon>
    </lineage>
</organism>
<dbReference type="Pfam" id="PF13302">
    <property type="entry name" value="Acetyltransf_3"/>
    <property type="match status" value="1"/>
</dbReference>
<dbReference type="SUPFAM" id="SSF55729">
    <property type="entry name" value="Acyl-CoA N-acyltransferases (Nat)"/>
    <property type="match status" value="1"/>
</dbReference>
<name>A0A6A4H4S0_9AGAR</name>
<dbReference type="OrthoDB" id="630895at2759"/>
<dbReference type="Gene3D" id="3.40.630.30">
    <property type="match status" value="1"/>
</dbReference>
<dbReference type="AlphaFoldDB" id="A0A6A4H4S0"/>
<evidence type="ECO:0000313" key="3">
    <source>
        <dbReference type="Proteomes" id="UP000799118"/>
    </source>
</evidence>
<protein>
    <recommendedName>
        <fullName evidence="1">N-acetyltransferase domain-containing protein</fullName>
    </recommendedName>
</protein>
<gene>
    <name evidence="2" type="ORF">BT96DRAFT_1000078</name>
</gene>
<accession>A0A6A4H4S0</accession>
<dbReference type="EMBL" id="ML769588">
    <property type="protein sequence ID" value="KAE9392786.1"/>
    <property type="molecule type" value="Genomic_DNA"/>
</dbReference>
<keyword evidence="3" id="KW-1185">Reference proteome</keyword>
<dbReference type="GO" id="GO:0016747">
    <property type="term" value="F:acyltransferase activity, transferring groups other than amino-acyl groups"/>
    <property type="evidence" value="ECO:0007669"/>
    <property type="project" value="InterPro"/>
</dbReference>